<comment type="catalytic activity">
    <reaction evidence="1 10">
        <text>UDP-alpha-D-glucose = UDP-alpha-D-galactose</text>
        <dbReference type="Rhea" id="RHEA:22168"/>
        <dbReference type="ChEBI" id="CHEBI:58885"/>
        <dbReference type="ChEBI" id="CHEBI:66914"/>
        <dbReference type="EC" id="5.1.3.2"/>
    </reaction>
</comment>
<comment type="cofactor">
    <cofactor evidence="2 10">
        <name>NAD(+)</name>
        <dbReference type="ChEBI" id="CHEBI:57540"/>
    </cofactor>
</comment>
<evidence type="ECO:0000256" key="4">
    <source>
        <dbReference type="ARBA" id="ARBA00007637"/>
    </source>
</evidence>
<organism evidence="12 13">
    <name type="scientific">Rufibacter immobilis</name>
    <dbReference type="NCBI Taxonomy" id="1348778"/>
    <lineage>
        <taxon>Bacteria</taxon>
        <taxon>Pseudomonadati</taxon>
        <taxon>Bacteroidota</taxon>
        <taxon>Cytophagia</taxon>
        <taxon>Cytophagales</taxon>
        <taxon>Hymenobacteraceae</taxon>
        <taxon>Rufibacter</taxon>
    </lineage>
</organism>
<accession>A0A3M9MZU4</accession>
<dbReference type="InterPro" id="IPR001509">
    <property type="entry name" value="Epimerase_deHydtase"/>
</dbReference>
<evidence type="ECO:0000256" key="3">
    <source>
        <dbReference type="ARBA" id="ARBA00004947"/>
    </source>
</evidence>
<evidence type="ECO:0000256" key="7">
    <source>
        <dbReference type="ARBA" id="ARBA00023027"/>
    </source>
</evidence>
<keyword evidence="9 10" id="KW-0413">Isomerase</keyword>
<keyword evidence="10" id="KW-0119">Carbohydrate metabolism</keyword>
<dbReference type="PRINTS" id="PR01713">
    <property type="entry name" value="NUCEPIMERASE"/>
</dbReference>
<dbReference type="Pfam" id="PF01370">
    <property type="entry name" value="Epimerase"/>
    <property type="match status" value="1"/>
</dbReference>
<dbReference type="PANTHER" id="PTHR43725">
    <property type="entry name" value="UDP-GLUCOSE 4-EPIMERASE"/>
    <property type="match status" value="1"/>
</dbReference>
<dbReference type="EMBL" id="RJJE01000009">
    <property type="protein sequence ID" value="RNI30288.1"/>
    <property type="molecule type" value="Genomic_DNA"/>
</dbReference>
<dbReference type="EC" id="5.1.3.2" evidence="5 10"/>
<evidence type="ECO:0000259" key="11">
    <source>
        <dbReference type="Pfam" id="PF01370"/>
    </source>
</evidence>
<evidence type="ECO:0000256" key="1">
    <source>
        <dbReference type="ARBA" id="ARBA00000083"/>
    </source>
</evidence>
<dbReference type="AlphaFoldDB" id="A0A3M9MZU4"/>
<dbReference type="Proteomes" id="UP000271010">
    <property type="component" value="Unassembled WGS sequence"/>
</dbReference>
<keyword evidence="13" id="KW-1185">Reference proteome</keyword>
<evidence type="ECO:0000313" key="12">
    <source>
        <dbReference type="EMBL" id="RNI30288.1"/>
    </source>
</evidence>
<dbReference type="CDD" id="cd05247">
    <property type="entry name" value="UDP_G4E_1_SDR_e"/>
    <property type="match status" value="1"/>
</dbReference>
<evidence type="ECO:0000256" key="6">
    <source>
        <dbReference type="ARBA" id="ARBA00018569"/>
    </source>
</evidence>
<protein>
    <recommendedName>
        <fullName evidence="6 10">UDP-glucose 4-epimerase</fullName>
        <ecNumber evidence="5 10">5.1.3.2</ecNumber>
    </recommendedName>
</protein>
<dbReference type="Gene3D" id="3.90.25.10">
    <property type="entry name" value="UDP-galactose 4-epimerase, domain 1"/>
    <property type="match status" value="1"/>
</dbReference>
<keyword evidence="7 10" id="KW-0520">NAD</keyword>
<comment type="subunit">
    <text evidence="10">Homodimer.</text>
</comment>
<dbReference type="InterPro" id="IPR005886">
    <property type="entry name" value="UDP_G4E"/>
</dbReference>
<dbReference type="NCBIfam" id="TIGR01179">
    <property type="entry name" value="galE"/>
    <property type="match status" value="1"/>
</dbReference>
<reference evidence="12 13" key="1">
    <citation type="submission" date="2018-11" db="EMBL/GenBank/DDBJ databases">
        <title>Rufibacter latericius sp. nov., isolated from water in Baiyang Lake.</title>
        <authorList>
            <person name="Yang Y."/>
        </authorList>
    </citation>
    <scope>NUCLEOTIDE SEQUENCE [LARGE SCALE GENOMIC DNA]</scope>
    <source>
        <strain evidence="12 13">MCC P1</strain>
    </source>
</reference>
<dbReference type="SUPFAM" id="SSF51735">
    <property type="entry name" value="NAD(P)-binding Rossmann-fold domains"/>
    <property type="match status" value="1"/>
</dbReference>
<dbReference type="GO" id="GO:0006012">
    <property type="term" value="P:galactose metabolic process"/>
    <property type="evidence" value="ECO:0007669"/>
    <property type="project" value="UniProtKB-UniPathway"/>
</dbReference>
<dbReference type="Gene3D" id="3.40.50.720">
    <property type="entry name" value="NAD(P)-binding Rossmann-like Domain"/>
    <property type="match status" value="1"/>
</dbReference>
<dbReference type="PANTHER" id="PTHR43725:SF47">
    <property type="entry name" value="UDP-GLUCOSE 4-EPIMERASE"/>
    <property type="match status" value="1"/>
</dbReference>
<dbReference type="GO" id="GO:0005829">
    <property type="term" value="C:cytosol"/>
    <property type="evidence" value="ECO:0007669"/>
    <property type="project" value="TreeGrafter"/>
</dbReference>
<feature type="domain" description="NAD-dependent epimerase/dehydratase" evidence="11">
    <location>
        <begin position="4"/>
        <end position="266"/>
    </location>
</feature>
<evidence type="ECO:0000256" key="9">
    <source>
        <dbReference type="ARBA" id="ARBA00023235"/>
    </source>
</evidence>
<dbReference type="InterPro" id="IPR036291">
    <property type="entry name" value="NAD(P)-bd_dom_sf"/>
</dbReference>
<comment type="caution">
    <text evidence="12">The sequence shown here is derived from an EMBL/GenBank/DDBJ whole genome shotgun (WGS) entry which is preliminary data.</text>
</comment>
<evidence type="ECO:0000256" key="2">
    <source>
        <dbReference type="ARBA" id="ARBA00001911"/>
    </source>
</evidence>
<comment type="similarity">
    <text evidence="4 10">Belongs to the NAD(P)-dependent epimerase/dehydratase family.</text>
</comment>
<evidence type="ECO:0000256" key="8">
    <source>
        <dbReference type="ARBA" id="ARBA00023144"/>
    </source>
</evidence>
<dbReference type="GO" id="GO:0003978">
    <property type="term" value="F:UDP-glucose 4-epimerase activity"/>
    <property type="evidence" value="ECO:0007669"/>
    <property type="project" value="UniProtKB-UniRule"/>
</dbReference>
<name>A0A3M9MZU4_9BACT</name>
<dbReference type="UniPathway" id="UPA00214"/>
<evidence type="ECO:0000313" key="13">
    <source>
        <dbReference type="Proteomes" id="UP000271010"/>
    </source>
</evidence>
<dbReference type="OrthoDB" id="9810015at2"/>
<gene>
    <name evidence="12" type="primary">galE</name>
    <name evidence="12" type="ORF">EFA69_12435</name>
</gene>
<comment type="pathway">
    <text evidence="3 10">Carbohydrate metabolism; galactose metabolism.</text>
</comment>
<evidence type="ECO:0000256" key="5">
    <source>
        <dbReference type="ARBA" id="ARBA00013189"/>
    </source>
</evidence>
<proteinExistence type="inferred from homology"/>
<keyword evidence="8" id="KW-0299">Galactose metabolism</keyword>
<dbReference type="RefSeq" id="WP_123133365.1">
    <property type="nucleotide sequence ID" value="NZ_RJJE01000009.1"/>
</dbReference>
<evidence type="ECO:0000256" key="10">
    <source>
        <dbReference type="RuleBase" id="RU366046"/>
    </source>
</evidence>
<sequence length="343" mass="37005">MSKILVTGGAGYIGSHTVVELAEAGYTPIVVDNFSNSEERVLLGLSQILGKEVICYKVDCTNTAALQEVFSKEENIEGVIHFAAFKAVGESVAEPLKYYHNNVAGLVALLQVMEANQVARLVFSSSCTVYGVPEKLPVTEETPTQKANSPYGNTKKIDEEILRDVAASGSSLRTIALRYFNPIGAHESALIGELPLGVPSNLVPFITQTAAGIRESLTVFGTDYDTPDGSCIRDYVHVVDLAKAHVAAIRRLEKAEAVPYEVFNIGTGQGSSVLEVIHAFEQATGQKFNFKTGPRRPGDVPAIYADVTKATQELGFKTSLSLKDSLGSSWAWQQKLMTDTSNK</sequence>